<evidence type="ECO:0000313" key="1">
    <source>
        <dbReference type="EMBL" id="GEK95211.1"/>
    </source>
</evidence>
<proteinExistence type="predicted"/>
<dbReference type="Proteomes" id="UP000321079">
    <property type="component" value="Unassembled WGS sequence"/>
</dbReference>
<organism evidence="1 2">
    <name type="scientific">Gluconobacter kanchanaburiensis NBRC 103587</name>
    <dbReference type="NCBI Taxonomy" id="1307948"/>
    <lineage>
        <taxon>Bacteria</taxon>
        <taxon>Pseudomonadati</taxon>
        <taxon>Pseudomonadota</taxon>
        <taxon>Alphaproteobacteria</taxon>
        <taxon>Acetobacterales</taxon>
        <taxon>Acetobacteraceae</taxon>
        <taxon>Gluconobacter</taxon>
    </lineage>
</organism>
<gene>
    <name evidence="1" type="ORF">GKA01_04080</name>
</gene>
<sequence>MKLQGQYCDRKTDSLSGLKSARNIEFLLDPFSERNKIDGNGALGFRPNECWESGPRARGLGFEVTRRDKSPGDESRSGL</sequence>
<evidence type="ECO:0000313" key="2">
    <source>
        <dbReference type="Proteomes" id="UP000321079"/>
    </source>
</evidence>
<keyword evidence="2" id="KW-1185">Reference proteome</keyword>
<dbReference type="AlphaFoldDB" id="A0A511B6E7"/>
<name>A0A511B6E7_9PROT</name>
<accession>A0A511B6E7</accession>
<reference evidence="1 2" key="1">
    <citation type="submission" date="2019-07" db="EMBL/GenBank/DDBJ databases">
        <title>Whole genome shotgun sequence of Gluconobacter kanchanaburiensis NBRC 103587.</title>
        <authorList>
            <person name="Hosoyama A."/>
            <person name="Uohara A."/>
            <person name="Ohji S."/>
            <person name="Ichikawa N."/>
        </authorList>
    </citation>
    <scope>NUCLEOTIDE SEQUENCE [LARGE SCALE GENOMIC DNA]</scope>
    <source>
        <strain evidence="1 2">NBRC 103587</strain>
    </source>
</reference>
<protein>
    <submittedName>
        <fullName evidence="1">Uncharacterized protein</fullName>
    </submittedName>
</protein>
<comment type="caution">
    <text evidence="1">The sequence shown here is derived from an EMBL/GenBank/DDBJ whole genome shotgun (WGS) entry which is preliminary data.</text>
</comment>
<dbReference type="EMBL" id="BJVA01000002">
    <property type="protein sequence ID" value="GEK95211.1"/>
    <property type="molecule type" value="Genomic_DNA"/>
</dbReference>